<protein>
    <recommendedName>
        <fullName evidence="3">LPS-assembly lipoprotein</fullName>
    </recommendedName>
</protein>
<keyword evidence="2" id="KW-1185">Reference proteome</keyword>
<dbReference type="Gene3D" id="3.30.160.150">
    <property type="entry name" value="Lipoprotein like domain"/>
    <property type="match status" value="1"/>
</dbReference>
<proteinExistence type="predicted"/>
<gene>
    <name evidence="1" type="ORF">AWJ14_15665</name>
</gene>
<accession>A0A1C1YVB5</accession>
<reference evidence="1 2" key="1">
    <citation type="submission" date="2015-12" db="EMBL/GenBank/DDBJ databases">
        <authorList>
            <person name="Shamseldin A."/>
            <person name="Moawad H."/>
            <person name="Abd El-Rahim W.M."/>
            <person name="Sadowsky M.J."/>
        </authorList>
    </citation>
    <scope>NUCLEOTIDE SEQUENCE [LARGE SCALE GENOMIC DNA]</scope>
    <source>
        <strain evidence="1 2">JC234</strain>
    </source>
</reference>
<dbReference type="AlphaFoldDB" id="A0A1C1YVB5"/>
<dbReference type="Proteomes" id="UP000094795">
    <property type="component" value="Unassembled WGS sequence"/>
</dbReference>
<dbReference type="EMBL" id="LQZT01000017">
    <property type="protein sequence ID" value="OCW57346.1"/>
    <property type="molecule type" value="Genomic_DNA"/>
</dbReference>
<evidence type="ECO:0008006" key="3">
    <source>
        <dbReference type="Google" id="ProtNLM"/>
    </source>
</evidence>
<name>A0A1C1YVB5_9HYPH</name>
<sequence>MSLGLLAGCQVRPLYGSLNGQHHSVSVSPADSRAEQTVRNELVLGFGGERANADYRLDLKVTSSVGGILPGGIDNEFSAGRATVTAIYALKSAATGETVASGSRFADAQLDLPSQHFAQERAKLEAVDRAAHSVAALVMADIAAALDR</sequence>
<evidence type="ECO:0000313" key="1">
    <source>
        <dbReference type="EMBL" id="OCW57346.1"/>
    </source>
</evidence>
<organism evidence="1 2">
    <name type="scientific">Hoeflea olei</name>
    <dbReference type="NCBI Taxonomy" id="1480615"/>
    <lineage>
        <taxon>Bacteria</taxon>
        <taxon>Pseudomonadati</taxon>
        <taxon>Pseudomonadota</taxon>
        <taxon>Alphaproteobacteria</taxon>
        <taxon>Hyphomicrobiales</taxon>
        <taxon>Rhizobiaceae</taxon>
        <taxon>Hoeflea</taxon>
    </lineage>
</organism>
<dbReference type="STRING" id="1480615.AWJ14_15665"/>
<comment type="caution">
    <text evidence="1">The sequence shown here is derived from an EMBL/GenBank/DDBJ whole genome shotgun (WGS) entry which is preliminary data.</text>
</comment>
<evidence type="ECO:0000313" key="2">
    <source>
        <dbReference type="Proteomes" id="UP000094795"/>
    </source>
</evidence>